<accession>A0A8C8URP0</accession>
<dbReference type="Proteomes" id="UP000694547">
    <property type="component" value="Chromosome 2"/>
</dbReference>
<reference evidence="1" key="2">
    <citation type="submission" date="2025-08" db="UniProtKB">
        <authorList>
            <consortium name="Ensembl"/>
        </authorList>
    </citation>
    <scope>IDENTIFICATION</scope>
</reference>
<keyword evidence="2" id="KW-1185">Reference proteome</keyword>
<evidence type="ECO:0000313" key="1">
    <source>
        <dbReference type="Ensembl" id="ENSPEMP00000034095.1"/>
    </source>
</evidence>
<evidence type="ECO:0000313" key="2">
    <source>
        <dbReference type="Proteomes" id="UP000694547"/>
    </source>
</evidence>
<organism evidence="1 2">
    <name type="scientific">Peromyscus maniculatus bairdii</name>
    <name type="common">Prairie deer mouse</name>
    <dbReference type="NCBI Taxonomy" id="230844"/>
    <lineage>
        <taxon>Eukaryota</taxon>
        <taxon>Metazoa</taxon>
        <taxon>Chordata</taxon>
        <taxon>Craniata</taxon>
        <taxon>Vertebrata</taxon>
        <taxon>Euteleostomi</taxon>
        <taxon>Mammalia</taxon>
        <taxon>Eutheria</taxon>
        <taxon>Euarchontoglires</taxon>
        <taxon>Glires</taxon>
        <taxon>Rodentia</taxon>
        <taxon>Myomorpha</taxon>
        <taxon>Muroidea</taxon>
        <taxon>Cricetidae</taxon>
        <taxon>Neotominae</taxon>
        <taxon>Peromyscus</taxon>
    </lineage>
</organism>
<name>A0A8C8URP0_PERMB</name>
<dbReference type="Ensembl" id="ENSPEMT00000036562.1">
    <property type="protein sequence ID" value="ENSPEMP00000034095.1"/>
    <property type="gene ID" value="ENSPEMG00000029781.1"/>
</dbReference>
<proteinExistence type="predicted"/>
<reference evidence="1 2" key="1">
    <citation type="submission" date="2018-10" db="EMBL/GenBank/DDBJ databases">
        <title>Improved assembly of the deer mouse Peromyscus maniculatus genome.</title>
        <authorList>
            <person name="Lassance J.-M."/>
            <person name="Hoekstra H.E."/>
        </authorList>
    </citation>
    <scope>NUCLEOTIDE SEQUENCE [LARGE SCALE GENOMIC DNA]</scope>
</reference>
<reference evidence="1" key="3">
    <citation type="submission" date="2025-09" db="UniProtKB">
        <authorList>
            <consortium name="Ensembl"/>
        </authorList>
    </citation>
    <scope>IDENTIFICATION</scope>
</reference>
<protein>
    <submittedName>
        <fullName evidence="1">Uncharacterized protein</fullName>
    </submittedName>
</protein>
<dbReference type="AlphaFoldDB" id="A0A8C8URP0"/>
<sequence>MVSAVRWVTSNRTIWKCLLPMQNGALSSVFSSRGLPLQGRAGFDLQRQDNSMLPPFCGHPLRTHQTYPSTRYFA</sequence>